<dbReference type="SFLD" id="SFLDS00003">
    <property type="entry name" value="Haloacid_Dehalogenase"/>
    <property type="match status" value="1"/>
</dbReference>
<dbReference type="HAMAP" id="MF_01681">
    <property type="entry name" value="Salvage_MtnC"/>
    <property type="match status" value="1"/>
</dbReference>
<comment type="cofactor">
    <cofactor evidence="5">
        <name>Mg(2+)</name>
        <dbReference type="ChEBI" id="CHEBI:18420"/>
    </cofactor>
    <text evidence="5">Binds 1 Mg(2+) ion per subunit.</text>
</comment>
<dbReference type="PRINTS" id="PR00413">
    <property type="entry name" value="HADHALOGNASE"/>
</dbReference>
<organism evidence="6">
    <name type="scientific">Erwinia amylovora ATCC BAA-2158</name>
    <dbReference type="NCBI Taxonomy" id="889211"/>
    <lineage>
        <taxon>Bacteria</taxon>
        <taxon>Pseudomonadati</taxon>
        <taxon>Pseudomonadota</taxon>
        <taxon>Gammaproteobacteria</taxon>
        <taxon>Enterobacterales</taxon>
        <taxon>Erwiniaceae</taxon>
        <taxon>Erwinia</taxon>
    </lineage>
</organism>
<dbReference type="Gene3D" id="3.40.50.1000">
    <property type="entry name" value="HAD superfamily/HAD-like"/>
    <property type="match status" value="1"/>
</dbReference>
<dbReference type="GO" id="GO:0000287">
    <property type="term" value="F:magnesium ion binding"/>
    <property type="evidence" value="ECO:0007669"/>
    <property type="project" value="UniProtKB-UniRule"/>
</dbReference>
<comment type="pathway">
    <text evidence="5">Amino-acid biosynthesis; L-methionine biosynthesis via salvage pathway; L-methionine from S-methyl-5-thio-alpha-D-ribose 1-phosphate: step 3/6.</text>
</comment>
<dbReference type="PANTHER" id="PTHR20371:SF1">
    <property type="entry name" value="ENOLASE-PHOSPHATASE E1"/>
    <property type="match status" value="1"/>
</dbReference>
<dbReference type="InterPro" id="IPR006439">
    <property type="entry name" value="HAD-SF_hydro_IA"/>
</dbReference>
<keyword evidence="5" id="KW-0460">Magnesium</keyword>
<comment type="subunit">
    <text evidence="5">Monomer.</text>
</comment>
<dbReference type="NCBIfam" id="TIGR01691">
    <property type="entry name" value="enolase-ppase"/>
    <property type="match status" value="1"/>
</dbReference>
<evidence type="ECO:0000256" key="5">
    <source>
        <dbReference type="HAMAP-Rule" id="MF_01681"/>
    </source>
</evidence>
<dbReference type="CDD" id="cd01629">
    <property type="entry name" value="HAD_EP"/>
    <property type="match status" value="1"/>
</dbReference>
<dbReference type="InterPro" id="IPR023214">
    <property type="entry name" value="HAD_sf"/>
</dbReference>
<evidence type="ECO:0000256" key="3">
    <source>
        <dbReference type="ARBA" id="ARBA00022801"/>
    </source>
</evidence>
<evidence type="ECO:0000256" key="4">
    <source>
        <dbReference type="ARBA" id="ARBA00023167"/>
    </source>
</evidence>
<dbReference type="SFLD" id="SFLDG01129">
    <property type="entry name" value="C1.5:_HAD__Beta-PGM__Phosphata"/>
    <property type="match status" value="1"/>
</dbReference>
<dbReference type="Gene3D" id="1.10.720.60">
    <property type="match status" value="1"/>
</dbReference>
<dbReference type="UniPathway" id="UPA00904">
    <property type="reaction ID" value="UER00876"/>
</dbReference>
<comment type="catalytic activity">
    <reaction evidence="5">
        <text>5-methylsulfanyl-2,3-dioxopentyl phosphate + H2O = 1,2-dihydroxy-5-(methylsulfanyl)pent-1-en-3-one + phosphate</text>
        <dbReference type="Rhea" id="RHEA:21700"/>
        <dbReference type="ChEBI" id="CHEBI:15377"/>
        <dbReference type="ChEBI" id="CHEBI:43474"/>
        <dbReference type="ChEBI" id="CHEBI:49252"/>
        <dbReference type="ChEBI" id="CHEBI:58828"/>
        <dbReference type="EC" id="3.1.3.77"/>
    </reaction>
</comment>
<keyword evidence="3 5" id="KW-0378">Hydrolase</keyword>
<evidence type="ECO:0000256" key="1">
    <source>
        <dbReference type="ARBA" id="ARBA00022605"/>
    </source>
</evidence>
<proteinExistence type="inferred from homology"/>
<protein>
    <recommendedName>
        <fullName evidence="5">Enolase-phosphatase E1</fullName>
        <ecNumber evidence="5">3.1.3.77</ecNumber>
    </recommendedName>
    <alternativeName>
        <fullName evidence="5">2,3-diketo-5-methylthio-1-phosphopentane phosphatase</fullName>
    </alternativeName>
</protein>
<dbReference type="SFLD" id="SFLDF00044">
    <property type="entry name" value="enolase-phosphatase"/>
    <property type="match status" value="1"/>
</dbReference>
<dbReference type="GO" id="GO:0043716">
    <property type="term" value="F:2-hydroxy-3-keto-5-methylthiopentenyl-1-phosphate phosphatase activity"/>
    <property type="evidence" value="ECO:0007669"/>
    <property type="project" value="UniProtKB-UniRule"/>
</dbReference>
<dbReference type="GO" id="GO:0043715">
    <property type="term" value="F:2,3-diketo-5-methylthiopentyl-1-phosphate enolase activity"/>
    <property type="evidence" value="ECO:0007669"/>
    <property type="project" value="UniProtKB-UniRule"/>
</dbReference>
<dbReference type="GO" id="GO:0043874">
    <property type="term" value="F:acireductone synthase activity"/>
    <property type="evidence" value="ECO:0007669"/>
    <property type="project" value="UniProtKB-EC"/>
</dbReference>
<dbReference type="InterPro" id="IPR036412">
    <property type="entry name" value="HAD-like_sf"/>
</dbReference>
<comment type="function">
    <text evidence="5">Bifunctional enzyme that catalyzes the enolization of 2,3-diketo-5-methylthiopentyl-1-phosphate (DK-MTP-1-P) into the intermediate 2-hydroxy-3-keto-5-methylthiopentenyl-1-phosphate (HK-MTPenyl-1-P), which is then dephosphorylated to form the acireductone 1,2-dihydroxy-3-keto-5-methylthiopentene (DHK-MTPene).</text>
</comment>
<reference evidence="6" key="1">
    <citation type="journal article" date="2011" name="J. Bacteriol.">
        <title>Genome Sequence of an Erwinia amylovora Strain with Pathogenicity Restricted to Rubus Plants.</title>
        <authorList>
            <person name="Powney R."/>
            <person name="Smits T.H."/>
            <person name="Sawbridge T."/>
            <person name="Frey B."/>
            <person name="Blom J."/>
            <person name="Frey J.E."/>
            <person name="Plummer K.M."/>
            <person name="Beer S.V."/>
            <person name="Luck J."/>
            <person name="Duffy B."/>
            <person name="Rodoni B."/>
        </authorList>
    </citation>
    <scope>NUCLEOTIDE SEQUENCE</scope>
    <source>
        <strain evidence="6">ATCC BAA-2158</strain>
    </source>
</reference>
<dbReference type="SUPFAM" id="SSF56784">
    <property type="entry name" value="HAD-like"/>
    <property type="match status" value="1"/>
</dbReference>
<dbReference type="GO" id="GO:0019509">
    <property type="term" value="P:L-methionine salvage from methylthioadenosine"/>
    <property type="evidence" value="ECO:0007669"/>
    <property type="project" value="UniProtKB-UniRule"/>
</dbReference>
<keyword evidence="1 5" id="KW-0028">Amino-acid biosynthesis</keyword>
<sequence>MIRAIVTDIEGTTSDIRFVHNVLFPYARQNLPSFITDNPQQPAVALVLDQLRAEIDRPQATVQELIGVLLGFMDEDRKSTALKALQGMVWRDGYLNGCFTGHLYPDVLPALQRWQQQGLGLYVYSSGSVAAQKLLFGYSDAGDITGLFSGYFDTHVGAKREVGAYQNIASQIGLPARQLLFLSDIHQELDAARDAGWHTVQLIRGDADNESRHRQVTDFDQINQELLNP</sequence>
<dbReference type="EC" id="3.1.3.77" evidence="5"/>
<evidence type="ECO:0000313" key="6">
    <source>
        <dbReference type="EMBL" id="CBX79723.1"/>
    </source>
</evidence>
<accession>E5B2M1</accession>
<comment type="similarity">
    <text evidence="5">Belongs to the HAD-like hydrolase superfamily. MasA/MtnC family.</text>
</comment>
<dbReference type="SFLD" id="SFLDG01133">
    <property type="entry name" value="C1.5.4:_Enolase-phosphatase_Li"/>
    <property type="match status" value="1"/>
</dbReference>
<keyword evidence="2 5" id="KW-0479">Metal-binding</keyword>
<dbReference type="EMBL" id="FR719188">
    <property type="protein sequence ID" value="CBX79723.1"/>
    <property type="molecule type" value="Genomic_DNA"/>
</dbReference>
<dbReference type="Pfam" id="PF00702">
    <property type="entry name" value="Hydrolase"/>
    <property type="match status" value="1"/>
</dbReference>
<dbReference type="InterPro" id="IPR023943">
    <property type="entry name" value="Enolase-ppase_E1"/>
</dbReference>
<name>E5B2M1_ERWAM</name>
<comment type="pathway">
    <text evidence="5">Amino-acid biosynthesis; L-methionine biosynthesis via salvage pathway; L-methionine from S-methyl-5-thio-alpha-D-ribose 1-phosphate: step 4/6.</text>
</comment>
<dbReference type="AlphaFoldDB" id="E5B2M1"/>
<evidence type="ECO:0000256" key="2">
    <source>
        <dbReference type="ARBA" id="ARBA00022723"/>
    </source>
</evidence>
<dbReference type="NCBIfam" id="TIGR01549">
    <property type="entry name" value="HAD-SF-IA-v1"/>
    <property type="match status" value="1"/>
</dbReference>
<gene>
    <name evidence="6" type="primary">masA</name>
    <name evidence="5" type="synonym">mtnC</name>
    <name evidence="6" type="ORF">EAIL5_0903</name>
</gene>
<dbReference type="PANTHER" id="PTHR20371">
    <property type="entry name" value="ENOLASE-PHOSPHATASE E1"/>
    <property type="match status" value="1"/>
</dbReference>
<keyword evidence="4 5" id="KW-0486">Methionine biosynthesis</keyword>